<dbReference type="Proteomes" id="UP000050509">
    <property type="component" value="Unassembled WGS sequence"/>
</dbReference>
<dbReference type="PANTHER" id="PTHR44154:SF1">
    <property type="entry name" value="QUINONE OXIDOREDUCTASE"/>
    <property type="match status" value="1"/>
</dbReference>
<evidence type="ECO:0000256" key="1">
    <source>
        <dbReference type="ARBA" id="ARBA00004496"/>
    </source>
</evidence>
<dbReference type="InterPro" id="IPR002364">
    <property type="entry name" value="Quin_OxRdtase/zeta-crystal_CS"/>
</dbReference>
<keyword evidence="5" id="KW-0694">RNA-binding</keyword>
<proteinExistence type="predicted"/>
<evidence type="ECO:0000259" key="6">
    <source>
        <dbReference type="SMART" id="SM00829"/>
    </source>
</evidence>
<keyword evidence="8" id="KW-1185">Reference proteome</keyword>
<dbReference type="InterPro" id="IPR036291">
    <property type="entry name" value="NAD(P)-bd_dom_sf"/>
</dbReference>
<reference evidence="7 8" key="1">
    <citation type="submission" date="2015-09" db="EMBL/GenBank/DDBJ databases">
        <title>Draft genome sequence of Kouleothrix aurantiaca JCM 19913.</title>
        <authorList>
            <person name="Hemp J."/>
        </authorList>
    </citation>
    <scope>NUCLEOTIDE SEQUENCE [LARGE SCALE GENOMIC DNA]</scope>
    <source>
        <strain evidence="7 8">COM-B</strain>
    </source>
</reference>
<dbReference type="GO" id="GO:0005737">
    <property type="term" value="C:cytoplasm"/>
    <property type="evidence" value="ECO:0007669"/>
    <property type="project" value="UniProtKB-SubCell"/>
</dbReference>
<dbReference type="CDD" id="cd05289">
    <property type="entry name" value="MDR_like_2"/>
    <property type="match status" value="1"/>
</dbReference>
<dbReference type="PROSITE" id="PS01162">
    <property type="entry name" value="QOR_ZETA_CRYSTAL"/>
    <property type="match status" value="1"/>
</dbReference>
<evidence type="ECO:0000256" key="4">
    <source>
        <dbReference type="ARBA" id="ARBA00022857"/>
    </source>
</evidence>
<evidence type="ECO:0000256" key="3">
    <source>
        <dbReference type="ARBA" id="ARBA00022490"/>
    </source>
</evidence>
<protein>
    <recommendedName>
        <fullName evidence="6">Enoyl reductase (ER) domain-containing protein</fullName>
    </recommendedName>
</protein>
<dbReference type="Pfam" id="PF08240">
    <property type="entry name" value="ADH_N"/>
    <property type="match status" value="1"/>
</dbReference>
<sequence>MRAVGMDSYGGADVLHYQEMPRPEVGPGELLVRVRATTVNPFDTVMRAGYVAGWYQYAFPLVPGLDVAGVVEEVGADVEGFAPGDEIFARLDPARNGANAEYAVVATDDAAPKPPSLSFVEAAALAQSGLSAWRSLVDDDLLLPGQTVLIHGGAGGVGSIAIQLAKTRGVHVLALI</sequence>
<dbReference type="GO" id="GO:0008270">
    <property type="term" value="F:zinc ion binding"/>
    <property type="evidence" value="ECO:0007669"/>
    <property type="project" value="InterPro"/>
</dbReference>
<dbReference type="GO" id="GO:0016491">
    <property type="term" value="F:oxidoreductase activity"/>
    <property type="evidence" value="ECO:0007669"/>
    <property type="project" value="InterPro"/>
</dbReference>
<evidence type="ECO:0000313" key="8">
    <source>
        <dbReference type="Proteomes" id="UP000050509"/>
    </source>
</evidence>
<comment type="subunit">
    <text evidence="2">Homotetramer.</text>
</comment>
<organism evidence="7 8">
    <name type="scientific">Kouleothrix aurantiaca</name>
    <dbReference type="NCBI Taxonomy" id="186479"/>
    <lineage>
        <taxon>Bacteria</taxon>
        <taxon>Bacillati</taxon>
        <taxon>Chloroflexota</taxon>
        <taxon>Chloroflexia</taxon>
        <taxon>Chloroflexales</taxon>
        <taxon>Roseiflexineae</taxon>
        <taxon>Roseiflexaceae</taxon>
        <taxon>Kouleothrix</taxon>
    </lineage>
</organism>
<dbReference type="Gene3D" id="3.40.50.720">
    <property type="entry name" value="NAD(P)-binding Rossmann-like Domain"/>
    <property type="match status" value="1"/>
</dbReference>
<name>A0A0P9H491_9CHLR</name>
<keyword evidence="4" id="KW-0521">NADP</keyword>
<dbReference type="SUPFAM" id="SSF51735">
    <property type="entry name" value="NAD(P)-binding Rossmann-fold domains"/>
    <property type="match status" value="1"/>
</dbReference>
<feature type="domain" description="Enoyl reductase (ER)" evidence="6">
    <location>
        <begin position="10"/>
        <end position="176"/>
    </location>
</feature>
<dbReference type="PANTHER" id="PTHR44154">
    <property type="entry name" value="QUINONE OXIDOREDUCTASE"/>
    <property type="match status" value="1"/>
</dbReference>
<dbReference type="GO" id="GO:0003723">
    <property type="term" value="F:RNA binding"/>
    <property type="evidence" value="ECO:0007669"/>
    <property type="project" value="UniProtKB-KW"/>
</dbReference>
<dbReference type="InterPro" id="IPR051603">
    <property type="entry name" value="Zinc-ADH_QOR/CCCR"/>
</dbReference>
<dbReference type="InterPro" id="IPR013154">
    <property type="entry name" value="ADH-like_N"/>
</dbReference>
<accession>A0A0P9H491</accession>
<evidence type="ECO:0000313" key="7">
    <source>
        <dbReference type="EMBL" id="KPV48799.1"/>
    </source>
</evidence>
<dbReference type="SMART" id="SM00829">
    <property type="entry name" value="PKS_ER"/>
    <property type="match status" value="1"/>
</dbReference>
<evidence type="ECO:0000256" key="5">
    <source>
        <dbReference type="ARBA" id="ARBA00022884"/>
    </source>
</evidence>
<comment type="subcellular location">
    <subcellularLocation>
        <location evidence="1">Cytoplasm</location>
    </subcellularLocation>
</comment>
<comment type="caution">
    <text evidence="7">The sequence shown here is derived from an EMBL/GenBank/DDBJ whole genome shotgun (WGS) entry which is preliminary data.</text>
</comment>
<dbReference type="Gene3D" id="3.90.180.10">
    <property type="entry name" value="Medium-chain alcohol dehydrogenases, catalytic domain"/>
    <property type="match status" value="1"/>
</dbReference>
<dbReference type="SUPFAM" id="SSF50129">
    <property type="entry name" value="GroES-like"/>
    <property type="match status" value="1"/>
</dbReference>
<feature type="non-terminal residue" evidence="7">
    <location>
        <position position="176"/>
    </location>
</feature>
<gene>
    <name evidence="7" type="ORF">SE17_36120</name>
</gene>
<dbReference type="InterPro" id="IPR011032">
    <property type="entry name" value="GroES-like_sf"/>
</dbReference>
<dbReference type="EMBL" id="LJCR01002387">
    <property type="protein sequence ID" value="KPV48799.1"/>
    <property type="molecule type" value="Genomic_DNA"/>
</dbReference>
<evidence type="ECO:0000256" key="2">
    <source>
        <dbReference type="ARBA" id="ARBA00011881"/>
    </source>
</evidence>
<dbReference type="InterPro" id="IPR020843">
    <property type="entry name" value="ER"/>
</dbReference>
<dbReference type="AlphaFoldDB" id="A0A0P9H491"/>
<keyword evidence="3" id="KW-0963">Cytoplasm</keyword>